<dbReference type="KEGG" id="tvl:FAZ95_10765"/>
<feature type="chain" id="PRO_5020404605" evidence="1">
    <location>
        <begin position="22"/>
        <end position="82"/>
    </location>
</feature>
<dbReference type="AlphaFoldDB" id="A0A4P8IV39"/>
<keyword evidence="1" id="KW-0732">Signal</keyword>
<organism evidence="2 3">
    <name type="scientific">Trinickia violacea</name>
    <dbReference type="NCBI Taxonomy" id="2571746"/>
    <lineage>
        <taxon>Bacteria</taxon>
        <taxon>Pseudomonadati</taxon>
        <taxon>Pseudomonadota</taxon>
        <taxon>Betaproteobacteria</taxon>
        <taxon>Burkholderiales</taxon>
        <taxon>Burkholderiaceae</taxon>
        <taxon>Trinickia</taxon>
    </lineage>
</organism>
<name>A0A4P8IV39_9BURK</name>
<accession>A0A4P8IV39</accession>
<evidence type="ECO:0000313" key="3">
    <source>
        <dbReference type="Proteomes" id="UP000298656"/>
    </source>
</evidence>
<keyword evidence="3" id="KW-1185">Reference proteome</keyword>
<dbReference type="InterPro" id="IPR025421">
    <property type="entry name" value="DUF4148"/>
</dbReference>
<evidence type="ECO:0000313" key="2">
    <source>
        <dbReference type="EMBL" id="QCP51735.1"/>
    </source>
</evidence>
<proteinExistence type="predicted"/>
<sequence length="82" mass="8575">MPLTMSTIAAALVLLPSAAFAQVSNGEQVTRAQVKQELADLVATGYRANSARYNAYPNDVIAAETRLAAKRAAQGISAEPAQ</sequence>
<dbReference type="OrthoDB" id="9008392at2"/>
<protein>
    <submittedName>
        <fullName evidence="2">DUF4148 domain-containing protein</fullName>
    </submittedName>
</protein>
<evidence type="ECO:0000256" key="1">
    <source>
        <dbReference type="SAM" id="SignalP"/>
    </source>
</evidence>
<dbReference type="Pfam" id="PF13663">
    <property type="entry name" value="DUF4148"/>
    <property type="match status" value="1"/>
</dbReference>
<dbReference type="EMBL" id="CP040077">
    <property type="protein sequence ID" value="QCP51735.1"/>
    <property type="molecule type" value="Genomic_DNA"/>
</dbReference>
<dbReference type="Proteomes" id="UP000298656">
    <property type="component" value="Chromosome 1"/>
</dbReference>
<reference evidence="2 3" key="1">
    <citation type="submission" date="2019-05" db="EMBL/GenBank/DDBJ databases">
        <title>Burkholderia sp. DHOD12, isolated from subtropical forest soil.</title>
        <authorList>
            <person name="Gao Z.-H."/>
            <person name="Qiu L.-H."/>
        </authorList>
    </citation>
    <scope>NUCLEOTIDE SEQUENCE [LARGE SCALE GENOMIC DNA]</scope>
    <source>
        <strain evidence="2 3">DHOD12</strain>
    </source>
</reference>
<gene>
    <name evidence="2" type="ORF">FAZ95_10765</name>
</gene>
<feature type="signal peptide" evidence="1">
    <location>
        <begin position="1"/>
        <end position="21"/>
    </location>
</feature>